<feature type="repeat" description="TPR" evidence="3">
    <location>
        <begin position="353"/>
        <end position="386"/>
    </location>
</feature>
<dbReference type="InterPro" id="IPR011990">
    <property type="entry name" value="TPR-like_helical_dom_sf"/>
</dbReference>
<keyword evidence="1" id="KW-0677">Repeat</keyword>
<keyword evidence="2 3" id="KW-0802">TPR repeat</keyword>
<evidence type="ECO:0000256" key="2">
    <source>
        <dbReference type="ARBA" id="ARBA00022803"/>
    </source>
</evidence>
<dbReference type="InterPro" id="IPR019734">
    <property type="entry name" value="TPR_rpt"/>
</dbReference>
<dbReference type="Pfam" id="PF14559">
    <property type="entry name" value="TPR_19"/>
    <property type="match status" value="2"/>
</dbReference>
<dbReference type="Proteomes" id="UP000266426">
    <property type="component" value="Unassembled WGS sequence"/>
</dbReference>
<name>A0A3A4RHR0_9BACT</name>
<organism evidence="5 6">
    <name type="scientific">Candidatus Auribacter fodinae</name>
    <dbReference type="NCBI Taxonomy" id="2093366"/>
    <lineage>
        <taxon>Bacteria</taxon>
        <taxon>Pseudomonadati</taxon>
        <taxon>Candidatus Auribacterota</taxon>
        <taxon>Candidatus Auribacteria</taxon>
        <taxon>Candidatus Auribacterales</taxon>
        <taxon>Candidatus Auribacteraceae</taxon>
        <taxon>Candidatus Auribacter</taxon>
    </lineage>
</organism>
<dbReference type="SMART" id="SM00028">
    <property type="entry name" value="TPR"/>
    <property type="match status" value="3"/>
</dbReference>
<evidence type="ECO:0000256" key="3">
    <source>
        <dbReference type="PROSITE-ProRule" id="PRU00339"/>
    </source>
</evidence>
<feature type="signal peptide" evidence="4">
    <location>
        <begin position="1"/>
        <end position="25"/>
    </location>
</feature>
<evidence type="ECO:0000256" key="4">
    <source>
        <dbReference type="SAM" id="SignalP"/>
    </source>
</evidence>
<dbReference type="PROSITE" id="PS50005">
    <property type="entry name" value="TPR"/>
    <property type="match status" value="2"/>
</dbReference>
<dbReference type="InterPro" id="IPR051685">
    <property type="entry name" value="Ycf3/AcsC/BcsC/TPR_MFPF"/>
</dbReference>
<evidence type="ECO:0000313" key="6">
    <source>
        <dbReference type="Proteomes" id="UP000266426"/>
    </source>
</evidence>
<proteinExistence type="predicted"/>
<dbReference type="EMBL" id="QZJZ01000016">
    <property type="protein sequence ID" value="RJP61108.1"/>
    <property type="molecule type" value="Genomic_DNA"/>
</dbReference>
<sequence>MTQNLKTIIISISMFLAFTVSDAHASRQAHVQVAIFPFYNFTRQPQHNILQYSLREKLIRELDSLDGFAFTDNKIIQERVLKKNLSLRDNMGKPSLVQYIGGLVQADILIAADILATDSELVISASVLDAAQGSTIRRYRITGNFLNIDAIIKRLASDMVTDITTWSRLEEQLPSKSIAQTLGTIVAEAEEEEPLPPSAEKDGHTITWETVFPVISTIYYRKSIICSYMLNQVIFLTSGNPHSSIIHQIAGFGFLIKALNSIKKNDLTSAEQDFATACGLLPENKAVLARYAGFLHDANRLSDAMNVYLQYIQHFPDDPLAYIQIANIYMRNESYFSAIYFLELALSKQPNDKELYSLLAKAYALTERMDDAINTLKKGLRKFPDDLHMTYLLSTYANQVQNSQQINK</sequence>
<dbReference type="Gene3D" id="1.25.40.10">
    <property type="entry name" value="Tetratricopeptide repeat domain"/>
    <property type="match status" value="1"/>
</dbReference>
<accession>A0A3A4RHR0</accession>
<feature type="chain" id="PRO_5017212085" evidence="4">
    <location>
        <begin position="26"/>
        <end position="408"/>
    </location>
</feature>
<dbReference type="SUPFAM" id="SSF48452">
    <property type="entry name" value="TPR-like"/>
    <property type="match status" value="1"/>
</dbReference>
<feature type="repeat" description="TPR" evidence="3">
    <location>
        <begin position="319"/>
        <end position="352"/>
    </location>
</feature>
<evidence type="ECO:0000256" key="1">
    <source>
        <dbReference type="ARBA" id="ARBA00022737"/>
    </source>
</evidence>
<gene>
    <name evidence="5" type="ORF">C4541_02655</name>
</gene>
<keyword evidence="4" id="KW-0732">Signal</keyword>
<comment type="caution">
    <text evidence="5">The sequence shown here is derived from an EMBL/GenBank/DDBJ whole genome shotgun (WGS) entry which is preliminary data.</text>
</comment>
<protein>
    <submittedName>
        <fullName evidence="5">Uncharacterized protein</fullName>
    </submittedName>
</protein>
<dbReference type="PANTHER" id="PTHR44943">
    <property type="entry name" value="CELLULOSE SYNTHASE OPERON PROTEIN C"/>
    <property type="match status" value="1"/>
</dbReference>
<dbReference type="PANTHER" id="PTHR44943:SF8">
    <property type="entry name" value="TPR REPEAT-CONTAINING PROTEIN MJ0263"/>
    <property type="match status" value="1"/>
</dbReference>
<dbReference type="AlphaFoldDB" id="A0A3A4RHR0"/>
<reference evidence="5 6" key="1">
    <citation type="journal article" date="2017" name="ISME J.">
        <title>Energy and carbon metabolisms in a deep terrestrial subsurface fluid microbial community.</title>
        <authorList>
            <person name="Momper L."/>
            <person name="Jungbluth S.P."/>
            <person name="Lee M.D."/>
            <person name="Amend J.P."/>
        </authorList>
    </citation>
    <scope>NUCLEOTIDE SEQUENCE [LARGE SCALE GENOMIC DNA]</scope>
    <source>
        <strain evidence="5">SURF_26</strain>
    </source>
</reference>
<evidence type="ECO:0000313" key="5">
    <source>
        <dbReference type="EMBL" id="RJP61108.1"/>
    </source>
</evidence>